<evidence type="ECO:0000313" key="14">
    <source>
        <dbReference type="Proteomes" id="UP001597389"/>
    </source>
</evidence>
<keyword evidence="4 11" id="KW-0662">Pyridine nucleotide biosynthesis</keyword>
<sequence length="193" mass="22042">MTQPQPKICLFGGTFDPIHLGHTYIAQQAKKRLNLDKVIFLPCRQSPHKSKQNSLSDDTRLHLCHLATNALPWAEVSDYDLIAPPPSYSFRTAQHFHNLYPNAKLYWLMGTDQWQALPRWKNATEFAELLEVIVYSRTTPPSPITGFTCHTLNLIQHPASATQIRQQLSTGKTTPWLHPAVAETLKENHHFLK</sequence>
<dbReference type="NCBIfam" id="TIGR00125">
    <property type="entry name" value="cyt_tran_rel"/>
    <property type="match status" value="1"/>
</dbReference>
<evidence type="ECO:0000256" key="10">
    <source>
        <dbReference type="ARBA" id="ARBA00048721"/>
    </source>
</evidence>
<evidence type="ECO:0000256" key="9">
    <source>
        <dbReference type="ARBA" id="ARBA00023027"/>
    </source>
</evidence>
<accession>A0ABW4Z870</accession>
<evidence type="ECO:0000256" key="7">
    <source>
        <dbReference type="ARBA" id="ARBA00022741"/>
    </source>
</evidence>
<evidence type="ECO:0000256" key="2">
    <source>
        <dbReference type="ARBA" id="ARBA00005019"/>
    </source>
</evidence>
<dbReference type="EMBL" id="JBHUJB010000021">
    <property type="protein sequence ID" value="MFD2158123.1"/>
    <property type="molecule type" value="Genomic_DNA"/>
</dbReference>
<organism evidence="13 14">
    <name type="scientific">Rubritalea tangerina</name>
    <dbReference type="NCBI Taxonomy" id="430798"/>
    <lineage>
        <taxon>Bacteria</taxon>
        <taxon>Pseudomonadati</taxon>
        <taxon>Verrucomicrobiota</taxon>
        <taxon>Verrucomicrobiia</taxon>
        <taxon>Verrucomicrobiales</taxon>
        <taxon>Rubritaleaceae</taxon>
        <taxon>Rubritalea</taxon>
    </lineage>
</organism>
<gene>
    <name evidence="11 13" type="primary">nadD</name>
    <name evidence="13" type="ORF">ACFSW8_04345</name>
</gene>
<keyword evidence="14" id="KW-1185">Reference proteome</keyword>
<evidence type="ECO:0000256" key="6">
    <source>
        <dbReference type="ARBA" id="ARBA00022695"/>
    </source>
</evidence>
<dbReference type="InterPro" id="IPR014729">
    <property type="entry name" value="Rossmann-like_a/b/a_fold"/>
</dbReference>
<dbReference type="Pfam" id="PF01467">
    <property type="entry name" value="CTP_transf_like"/>
    <property type="match status" value="1"/>
</dbReference>
<dbReference type="RefSeq" id="WP_377177553.1">
    <property type="nucleotide sequence ID" value="NZ_JBHUJB010000021.1"/>
</dbReference>
<proteinExistence type="inferred from homology"/>
<reference evidence="14" key="1">
    <citation type="journal article" date="2019" name="Int. J. Syst. Evol. Microbiol.">
        <title>The Global Catalogue of Microorganisms (GCM) 10K type strain sequencing project: providing services to taxonomists for standard genome sequencing and annotation.</title>
        <authorList>
            <consortium name="The Broad Institute Genomics Platform"/>
            <consortium name="The Broad Institute Genome Sequencing Center for Infectious Disease"/>
            <person name="Wu L."/>
            <person name="Ma J."/>
        </authorList>
    </citation>
    <scope>NUCLEOTIDE SEQUENCE [LARGE SCALE GENOMIC DNA]</scope>
    <source>
        <strain evidence="14">CCUG 57942</strain>
    </source>
</reference>
<comment type="catalytic activity">
    <reaction evidence="10 11">
        <text>nicotinate beta-D-ribonucleotide + ATP + H(+) = deamido-NAD(+) + diphosphate</text>
        <dbReference type="Rhea" id="RHEA:22860"/>
        <dbReference type="ChEBI" id="CHEBI:15378"/>
        <dbReference type="ChEBI" id="CHEBI:30616"/>
        <dbReference type="ChEBI" id="CHEBI:33019"/>
        <dbReference type="ChEBI" id="CHEBI:57502"/>
        <dbReference type="ChEBI" id="CHEBI:58437"/>
        <dbReference type="EC" id="2.7.7.18"/>
    </reaction>
</comment>
<keyword evidence="5 11" id="KW-0808">Transferase</keyword>
<keyword evidence="8 11" id="KW-0067">ATP-binding</keyword>
<evidence type="ECO:0000256" key="5">
    <source>
        <dbReference type="ARBA" id="ARBA00022679"/>
    </source>
</evidence>
<protein>
    <recommendedName>
        <fullName evidence="11">Probable nicotinate-nucleotide adenylyltransferase</fullName>
        <ecNumber evidence="11">2.7.7.18</ecNumber>
    </recommendedName>
    <alternativeName>
        <fullName evidence="11">Deamido-NAD(+) diphosphorylase</fullName>
    </alternativeName>
    <alternativeName>
        <fullName evidence="11">Deamido-NAD(+) pyrophosphorylase</fullName>
    </alternativeName>
    <alternativeName>
        <fullName evidence="11">Nicotinate mononucleotide adenylyltransferase</fullName>
        <shortName evidence="11">NaMN adenylyltransferase</shortName>
    </alternativeName>
</protein>
<evidence type="ECO:0000313" key="13">
    <source>
        <dbReference type="EMBL" id="MFD2158123.1"/>
    </source>
</evidence>
<dbReference type="InterPro" id="IPR005248">
    <property type="entry name" value="NadD/NMNAT"/>
</dbReference>
<evidence type="ECO:0000256" key="3">
    <source>
        <dbReference type="ARBA" id="ARBA00009014"/>
    </source>
</evidence>
<evidence type="ECO:0000256" key="1">
    <source>
        <dbReference type="ARBA" id="ARBA00002324"/>
    </source>
</evidence>
<comment type="function">
    <text evidence="1 11">Catalyzes the reversible adenylation of nicotinate mononucleotide (NaMN) to nicotinic acid adenine dinucleotide (NaAD).</text>
</comment>
<evidence type="ECO:0000256" key="11">
    <source>
        <dbReference type="HAMAP-Rule" id="MF_00244"/>
    </source>
</evidence>
<dbReference type="PANTHER" id="PTHR39321:SF3">
    <property type="entry name" value="PHOSPHOPANTETHEINE ADENYLYLTRANSFERASE"/>
    <property type="match status" value="1"/>
</dbReference>
<keyword evidence="7 11" id="KW-0547">Nucleotide-binding</keyword>
<dbReference type="EC" id="2.7.7.18" evidence="11"/>
<dbReference type="NCBIfam" id="TIGR00482">
    <property type="entry name" value="nicotinate (nicotinamide) nucleotide adenylyltransferase"/>
    <property type="match status" value="1"/>
</dbReference>
<dbReference type="Gene3D" id="3.40.50.620">
    <property type="entry name" value="HUPs"/>
    <property type="match status" value="1"/>
</dbReference>
<evidence type="ECO:0000259" key="12">
    <source>
        <dbReference type="Pfam" id="PF01467"/>
    </source>
</evidence>
<comment type="caution">
    <text evidence="13">The sequence shown here is derived from an EMBL/GenBank/DDBJ whole genome shotgun (WGS) entry which is preliminary data.</text>
</comment>
<comment type="similarity">
    <text evidence="3 11">Belongs to the NadD family.</text>
</comment>
<name>A0ABW4Z870_9BACT</name>
<keyword evidence="6 11" id="KW-0548">Nucleotidyltransferase</keyword>
<dbReference type="CDD" id="cd02165">
    <property type="entry name" value="NMNAT"/>
    <property type="match status" value="1"/>
</dbReference>
<dbReference type="SUPFAM" id="SSF52374">
    <property type="entry name" value="Nucleotidylyl transferase"/>
    <property type="match status" value="1"/>
</dbReference>
<evidence type="ECO:0000256" key="4">
    <source>
        <dbReference type="ARBA" id="ARBA00022642"/>
    </source>
</evidence>
<evidence type="ECO:0000256" key="8">
    <source>
        <dbReference type="ARBA" id="ARBA00022840"/>
    </source>
</evidence>
<dbReference type="Proteomes" id="UP001597389">
    <property type="component" value="Unassembled WGS sequence"/>
</dbReference>
<feature type="domain" description="Cytidyltransferase-like" evidence="12">
    <location>
        <begin position="10"/>
        <end position="166"/>
    </location>
</feature>
<keyword evidence="9 11" id="KW-0520">NAD</keyword>
<dbReference type="PANTHER" id="PTHR39321">
    <property type="entry name" value="NICOTINATE-NUCLEOTIDE ADENYLYLTRANSFERASE-RELATED"/>
    <property type="match status" value="1"/>
</dbReference>
<comment type="pathway">
    <text evidence="2 11">Cofactor biosynthesis; NAD(+) biosynthesis; deamido-NAD(+) from nicotinate D-ribonucleotide: step 1/1.</text>
</comment>
<dbReference type="InterPro" id="IPR004821">
    <property type="entry name" value="Cyt_trans-like"/>
</dbReference>
<dbReference type="HAMAP" id="MF_00244">
    <property type="entry name" value="NaMN_adenylyltr"/>
    <property type="match status" value="1"/>
</dbReference>
<dbReference type="GO" id="GO:0004515">
    <property type="term" value="F:nicotinate-nucleotide adenylyltransferase activity"/>
    <property type="evidence" value="ECO:0007669"/>
    <property type="project" value="UniProtKB-EC"/>
</dbReference>